<dbReference type="PANTHER" id="PTHR43712:SF5">
    <property type="entry name" value="O-METHYLTRANSFERASE ASQN-RELATED"/>
    <property type="match status" value="1"/>
</dbReference>
<dbReference type="AlphaFoldDB" id="A0A6A7A5D9"/>
<accession>A0A6A7A5D9</accession>
<dbReference type="Gene3D" id="3.40.50.150">
    <property type="entry name" value="Vaccinia Virus protein VP39"/>
    <property type="match status" value="1"/>
</dbReference>
<dbReference type="InterPro" id="IPR001077">
    <property type="entry name" value="COMT_C"/>
</dbReference>
<dbReference type="InterPro" id="IPR036388">
    <property type="entry name" value="WH-like_DNA-bd_sf"/>
</dbReference>
<gene>
    <name evidence="5" type="ORF">CC86DRAFT_288817</name>
</gene>
<keyword evidence="2 5" id="KW-0808">Transferase</keyword>
<dbReference type="Pfam" id="PF00891">
    <property type="entry name" value="Methyltransf_2"/>
    <property type="match status" value="1"/>
</dbReference>
<dbReference type="Gene3D" id="1.10.10.10">
    <property type="entry name" value="Winged helix-like DNA-binding domain superfamily/Winged helix DNA-binding domain"/>
    <property type="match status" value="1"/>
</dbReference>
<dbReference type="OrthoDB" id="2410195at2759"/>
<dbReference type="Proteomes" id="UP000799424">
    <property type="component" value="Unassembled WGS sequence"/>
</dbReference>
<dbReference type="InterPro" id="IPR029063">
    <property type="entry name" value="SAM-dependent_MTases_sf"/>
</dbReference>
<dbReference type="PROSITE" id="PS51683">
    <property type="entry name" value="SAM_OMT_II"/>
    <property type="match status" value="1"/>
</dbReference>
<dbReference type="SUPFAM" id="SSF53335">
    <property type="entry name" value="S-adenosyl-L-methionine-dependent methyltransferases"/>
    <property type="match status" value="1"/>
</dbReference>
<evidence type="ECO:0000313" key="5">
    <source>
        <dbReference type="EMBL" id="KAF2827805.1"/>
    </source>
</evidence>
<evidence type="ECO:0000256" key="1">
    <source>
        <dbReference type="ARBA" id="ARBA00022603"/>
    </source>
</evidence>
<evidence type="ECO:0000256" key="2">
    <source>
        <dbReference type="ARBA" id="ARBA00022679"/>
    </source>
</evidence>
<dbReference type="EMBL" id="MU006223">
    <property type="protein sequence ID" value="KAF2827805.1"/>
    <property type="molecule type" value="Genomic_DNA"/>
</dbReference>
<protein>
    <submittedName>
        <fullName evidence="5">S-adenosyl-L-methionine-dependent methyltransferase</fullName>
    </submittedName>
</protein>
<evidence type="ECO:0000256" key="3">
    <source>
        <dbReference type="ARBA" id="ARBA00022691"/>
    </source>
</evidence>
<keyword evidence="3" id="KW-0949">S-adenosyl-L-methionine</keyword>
<keyword evidence="1 5" id="KW-0489">Methyltransferase</keyword>
<dbReference type="SUPFAM" id="SSF46785">
    <property type="entry name" value="Winged helix' DNA-binding domain"/>
    <property type="match status" value="1"/>
</dbReference>
<dbReference type="GO" id="GO:0032259">
    <property type="term" value="P:methylation"/>
    <property type="evidence" value="ECO:0007669"/>
    <property type="project" value="UniProtKB-KW"/>
</dbReference>
<dbReference type="PANTHER" id="PTHR43712">
    <property type="entry name" value="PUTATIVE (AFU_ORTHOLOGUE AFUA_4G14580)-RELATED"/>
    <property type="match status" value="1"/>
</dbReference>
<evidence type="ECO:0000313" key="6">
    <source>
        <dbReference type="Proteomes" id="UP000799424"/>
    </source>
</evidence>
<dbReference type="InterPro" id="IPR016461">
    <property type="entry name" value="COMT-like"/>
</dbReference>
<evidence type="ECO:0000259" key="4">
    <source>
        <dbReference type="Pfam" id="PF00891"/>
    </source>
</evidence>
<feature type="domain" description="O-methyltransferase C-terminal" evidence="4">
    <location>
        <begin position="188"/>
        <end position="394"/>
    </location>
</feature>
<reference evidence="5" key="1">
    <citation type="journal article" date="2020" name="Stud. Mycol.">
        <title>101 Dothideomycetes genomes: a test case for predicting lifestyles and emergence of pathogens.</title>
        <authorList>
            <person name="Haridas S."/>
            <person name="Albert R."/>
            <person name="Binder M."/>
            <person name="Bloem J."/>
            <person name="Labutti K."/>
            <person name="Salamov A."/>
            <person name="Andreopoulos B."/>
            <person name="Baker S."/>
            <person name="Barry K."/>
            <person name="Bills G."/>
            <person name="Bluhm B."/>
            <person name="Cannon C."/>
            <person name="Castanera R."/>
            <person name="Culley D."/>
            <person name="Daum C."/>
            <person name="Ezra D."/>
            <person name="Gonzalez J."/>
            <person name="Henrissat B."/>
            <person name="Kuo A."/>
            <person name="Liang C."/>
            <person name="Lipzen A."/>
            <person name="Lutzoni F."/>
            <person name="Magnuson J."/>
            <person name="Mondo S."/>
            <person name="Nolan M."/>
            <person name="Ohm R."/>
            <person name="Pangilinan J."/>
            <person name="Park H.-J."/>
            <person name="Ramirez L."/>
            <person name="Alfaro M."/>
            <person name="Sun H."/>
            <person name="Tritt A."/>
            <person name="Yoshinaga Y."/>
            <person name="Zwiers L.-H."/>
            <person name="Turgeon B."/>
            <person name="Goodwin S."/>
            <person name="Spatafora J."/>
            <person name="Crous P."/>
            <person name="Grigoriev I."/>
        </authorList>
    </citation>
    <scope>NUCLEOTIDE SEQUENCE</scope>
    <source>
        <strain evidence="5">CBS 113818</strain>
    </source>
</reference>
<sequence>MSCITHLSENIAKNTALVGQWLASQNAKELTFEQDATAEFPDTVGEPNVEKARLAILDDTKTLHDLIAGPGEVLRRICWGSVDNSAQQCIYHFNVLGAVPLDGGATYDEISTKTNLSTSQLKALVRQSATNRVLREDDPEHVVHTASSALLLKDPAMMDWYGHTVEEMFPAGAKLAQALENTAATKVSAFGLAFGTHEPIYTFLEKHPARQARFFGAMEGVGRDYGHSLEHIVNGYPWAQLQNATVVDVGGSSGFMSVALAMAHPNLIKVIVQDYKHTIEEGAAQLPSNLVGRVSFMAHDFFNQQPLAAADVYIMRHVCHNWSTDNCAKIIANIAAVMSPQSKLLLVEVVVLPSNQEESSVAERYMRNLDVAMLQMLNTQERSESEWREVVRSADTRLELTSFVRPKGSWDSIIEISMKE</sequence>
<organism evidence="5 6">
    <name type="scientific">Ophiobolus disseminans</name>
    <dbReference type="NCBI Taxonomy" id="1469910"/>
    <lineage>
        <taxon>Eukaryota</taxon>
        <taxon>Fungi</taxon>
        <taxon>Dikarya</taxon>
        <taxon>Ascomycota</taxon>
        <taxon>Pezizomycotina</taxon>
        <taxon>Dothideomycetes</taxon>
        <taxon>Pleosporomycetidae</taxon>
        <taxon>Pleosporales</taxon>
        <taxon>Pleosporineae</taxon>
        <taxon>Phaeosphaeriaceae</taxon>
        <taxon>Ophiobolus</taxon>
    </lineage>
</organism>
<name>A0A6A7A5D9_9PLEO</name>
<dbReference type="InterPro" id="IPR036390">
    <property type="entry name" value="WH_DNA-bd_sf"/>
</dbReference>
<keyword evidence="6" id="KW-1185">Reference proteome</keyword>
<dbReference type="GO" id="GO:0008171">
    <property type="term" value="F:O-methyltransferase activity"/>
    <property type="evidence" value="ECO:0007669"/>
    <property type="project" value="InterPro"/>
</dbReference>
<proteinExistence type="predicted"/>